<dbReference type="InterPro" id="IPR023271">
    <property type="entry name" value="Aquaporin-like"/>
</dbReference>
<keyword evidence="4 7" id="KW-1133">Transmembrane helix</keyword>
<dbReference type="InterPro" id="IPR022357">
    <property type="entry name" value="MIP_CS"/>
</dbReference>
<dbReference type="Gene3D" id="1.20.1080.10">
    <property type="entry name" value="Glycerol uptake facilitator protein"/>
    <property type="match status" value="1"/>
</dbReference>
<protein>
    <recommendedName>
        <fullName evidence="10">Aquaporin</fullName>
    </recommendedName>
</protein>
<dbReference type="AlphaFoldDB" id="A0A2G5CJ56"/>
<sequence length="372" mass="40157">MCGLLTSLVLGKTLNCVNNKQLSHNLNFFGQQYYFIIILEGKSVFYIYTSLALLGICKLSLRPRRQVTVWTSLVRSLFLQAHYRMITKQLCENPSAASNFSNEASSSGEFKDDQQIGVYSNSIDGNASQETRCCFTSRKNLINTIRMVIAEMLGTFILMFCVCGIIASTQLMKGEVGLLEYAATGGLTIIVVIFSIGPISGAHVNPSVTIAFATLGQIPWSKVPFYILGQLIGSVFATYVGASVYDFKAELVTTRPLHGLKTAFWAEFIATFIIMFLAASMSFEAHAVGHLAGFVVGVAIALTILVTGPVSGGSLNPARSLGPAVVSGMYDDIWLYIVAPTVGAVLGAFLSQRLRLQPRSCSSPSPNVVIAN</sequence>
<keyword evidence="2 6" id="KW-0813">Transport</keyword>
<keyword evidence="3 6" id="KW-0812">Transmembrane</keyword>
<dbReference type="GO" id="GO:0015267">
    <property type="term" value="F:channel activity"/>
    <property type="evidence" value="ECO:0007669"/>
    <property type="project" value="InterPro"/>
</dbReference>
<dbReference type="InParanoid" id="A0A2G5CJ56"/>
<dbReference type="FunCoup" id="A0A2G5CJ56">
    <property type="interactions" value="24"/>
</dbReference>
<comment type="subcellular location">
    <subcellularLocation>
        <location evidence="1">Membrane</location>
        <topology evidence="1">Multi-pass membrane protein</topology>
    </subcellularLocation>
</comment>
<name>A0A2G5CJ56_AQUCA</name>
<evidence type="ECO:0000256" key="7">
    <source>
        <dbReference type="SAM" id="Phobius"/>
    </source>
</evidence>
<feature type="transmembrane region" description="Helical" evidence="7">
    <location>
        <begin position="181"/>
        <end position="202"/>
    </location>
</feature>
<dbReference type="PRINTS" id="PR00783">
    <property type="entry name" value="MINTRINSICP"/>
</dbReference>
<gene>
    <name evidence="8" type="ORF">AQUCO_05400151v1</name>
</gene>
<organism evidence="8 9">
    <name type="scientific">Aquilegia coerulea</name>
    <name type="common">Rocky mountain columbine</name>
    <dbReference type="NCBI Taxonomy" id="218851"/>
    <lineage>
        <taxon>Eukaryota</taxon>
        <taxon>Viridiplantae</taxon>
        <taxon>Streptophyta</taxon>
        <taxon>Embryophyta</taxon>
        <taxon>Tracheophyta</taxon>
        <taxon>Spermatophyta</taxon>
        <taxon>Magnoliopsida</taxon>
        <taxon>Ranunculales</taxon>
        <taxon>Ranunculaceae</taxon>
        <taxon>Thalictroideae</taxon>
        <taxon>Aquilegia</taxon>
    </lineage>
</organism>
<dbReference type="InterPro" id="IPR000425">
    <property type="entry name" value="MIP"/>
</dbReference>
<evidence type="ECO:0000256" key="1">
    <source>
        <dbReference type="ARBA" id="ARBA00004141"/>
    </source>
</evidence>
<dbReference type="STRING" id="218851.A0A2G5CJ56"/>
<evidence type="ECO:0000256" key="6">
    <source>
        <dbReference type="RuleBase" id="RU000477"/>
    </source>
</evidence>
<evidence type="ECO:0000256" key="5">
    <source>
        <dbReference type="ARBA" id="ARBA00023136"/>
    </source>
</evidence>
<evidence type="ECO:0000256" key="4">
    <source>
        <dbReference type="ARBA" id="ARBA00022989"/>
    </source>
</evidence>
<dbReference type="SUPFAM" id="SSF81338">
    <property type="entry name" value="Aquaporin-like"/>
    <property type="match status" value="1"/>
</dbReference>
<evidence type="ECO:0000256" key="3">
    <source>
        <dbReference type="ARBA" id="ARBA00022692"/>
    </source>
</evidence>
<keyword evidence="9" id="KW-1185">Reference proteome</keyword>
<evidence type="ECO:0008006" key="10">
    <source>
        <dbReference type="Google" id="ProtNLM"/>
    </source>
</evidence>
<feature type="transmembrane region" description="Helical" evidence="7">
    <location>
        <begin position="32"/>
        <end position="56"/>
    </location>
</feature>
<evidence type="ECO:0000313" key="9">
    <source>
        <dbReference type="Proteomes" id="UP000230069"/>
    </source>
</evidence>
<feature type="transmembrane region" description="Helical" evidence="7">
    <location>
        <begin position="262"/>
        <end position="279"/>
    </location>
</feature>
<dbReference type="PANTHER" id="PTHR45724">
    <property type="entry name" value="AQUAPORIN NIP2-1"/>
    <property type="match status" value="1"/>
</dbReference>
<dbReference type="OrthoDB" id="3222at2759"/>
<dbReference type="GO" id="GO:0016020">
    <property type="term" value="C:membrane"/>
    <property type="evidence" value="ECO:0007669"/>
    <property type="project" value="UniProtKB-SubCell"/>
</dbReference>
<dbReference type="Proteomes" id="UP000230069">
    <property type="component" value="Unassembled WGS sequence"/>
</dbReference>
<comment type="similarity">
    <text evidence="6">Belongs to the MIP/aquaporin (TC 1.A.8) family.</text>
</comment>
<dbReference type="InterPro" id="IPR034294">
    <property type="entry name" value="Aquaporin_transptr"/>
</dbReference>
<feature type="transmembrane region" description="Helical" evidence="7">
    <location>
        <begin position="223"/>
        <end position="242"/>
    </location>
</feature>
<feature type="transmembrane region" description="Helical" evidence="7">
    <location>
        <begin position="291"/>
        <end position="313"/>
    </location>
</feature>
<proteinExistence type="inferred from homology"/>
<dbReference type="EMBL" id="KZ305071">
    <property type="protein sequence ID" value="PIA30857.1"/>
    <property type="molecule type" value="Genomic_DNA"/>
</dbReference>
<evidence type="ECO:0000256" key="2">
    <source>
        <dbReference type="ARBA" id="ARBA00022448"/>
    </source>
</evidence>
<reference evidence="8 9" key="1">
    <citation type="submission" date="2017-09" db="EMBL/GenBank/DDBJ databases">
        <title>WGS assembly of Aquilegia coerulea Goldsmith.</title>
        <authorList>
            <person name="Hodges S."/>
            <person name="Kramer E."/>
            <person name="Nordborg M."/>
            <person name="Tomkins J."/>
            <person name="Borevitz J."/>
            <person name="Derieg N."/>
            <person name="Yan J."/>
            <person name="Mihaltcheva S."/>
            <person name="Hayes R.D."/>
            <person name="Rokhsar D."/>
        </authorList>
    </citation>
    <scope>NUCLEOTIDE SEQUENCE [LARGE SCALE GENOMIC DNA]</scope>
    <source>
        <strain evidence="9">cv. Goldsmith</strain>
    </source>
</reference>
<dbReference type="PROSITE" id="PS00221">
    <property type="entry name" value="MIP"/>
    <property type="match status" value="1"/>
</dbReference>
<dbReference type="Pfam" id="PF00230">
    <property type="entry name" value="MIP"/>
    <property type="match status" value="1"/>
</dbReference>
<accession>A0A2G5CJ56</accession>
<feature type="transmembrane region" description="Helical" evidence="7">
    <location>
        <begin position="148"/>
        <end position="169"/>
    </location>
</feature>
<evidence type="ECO:0000313" key="8">
    <source>
        <dbReference type="EMBL" id="PIA30857.1"/>
    </source>
</evidence>
<feature type="transmembrane region" description="Helical" evidence="7">
    <location>
        <begin position="333"/>
        <end position="350"/>
    </location>
</feature>
<keyword evidence="5 7" id="KW-0472">Membrane</keyword>
<dbReference type="PANTHER" id="PTHR45724:SF26">
    <property type="entry name" value="AQUAPORIN NIP7-1-RELATED"/>
    <property type="match status" value="1"/>
</dbReference>